<protein>
    <submittedName>
        <fullName evidence="1">Uncharacterized protein</fullName>
    </submittedName>
</protein>
<dbReference type="AlphaFoldDB" id="A0A4V1IUJ8"/>
<organism evidence="1 2">
    <name type="scientific">Caulochytrium protostelioides</name>
    <dbReference type="NCBI Taxonomy" id="1555241"/>
    <lineage>
        <taxon>Eukaryota</taxon>
        <taxon>Fungi</taxon>
        <taxon>Fungi incertae sedis</taxon>
        <taxon>Chytridiomycota</taxon>
        <taxon>Chytridiomycota incertae sedis</taxon>
        <taxon>Chytridiomycetes</taxon>
        <taxon>Caulochytriales</taxon>
        <taxon>Caulochytriaceae</taxon>
        <taxon>Caulochytrium</taxon>
    </lineage>
</organism>
<feature type="non-terminal residue" evidence="1">
    <location>
        <position position="1"/>
    </location>
</feature>
<evidence type="ECO:0000313" key="2">
    <source>
        <dbReference type="Proteomes" id="UP000274922"/>
    </source>
</evidence>
<dbReference type="OrthoDB" id="2155136at2759"/>
<proteinExistence type="predicted"/>
<dbReference type="STRING" id="1555241.A0A4V1IUJ8"/>
<dbReference type="Proteomes" id="UP000274922">
    <property type="component" value="Unassembled WGS sequence"/>
</dbReference>
<name>A0A4V1IUJ8_9FUNG</name>
<accession>A0A4V1IUJ8</accession>
<gene>
    <name evidence="1" type="ORF">CXG81DRAFT_8276</name>
</gene>
<feature type="non-terminal residue" evidence="1">
    <location>
        <position position="157"/>
    </location>
</feature>
<dbReference type="EMBL" id="ML014198">
    <property type="protein sequence ID" value="RKP00809.1"/>
    <property type="molecule type" value="Genomic_DNA"/>
</dbReference>
<sequence>VALYDQNNFCLMLPSQPNQSIGEAEGSSKAWCLPGAAATPGSTTLPSSAIKSAHVVLTDQYIQVTGVLDSQQLQLLAGDDGGMYDNAPGGSEPRSGVSNANNHPDYRNTVSYVELVGPASGEYCLRICRLWTEGLEDACSNAQDTAGCHVVVPGDYS</sequence>
<evidence type="ECO:0000313" key="1">
    <source>
        <dbReference type="EMBL" id="RKP00809.1"/>
    </source>
</evidence>
<keyword evidence="2" id="KW-1185">Reference proteome</keyword>
<reference evidence="2" key="1">
    <citation type="journal article" date="2018" name="Nat. Microbiol.">
        <title>Leveraging single-cell genomics to expand the fungal tree of life.</title>
        <authorList>
            <person name="Ahrendt S.R."/>
            <person name="Quandt C.A."/>
            <person name="Ciobanu D."/>
            <person name="Clum A."/>
            <person name="Salamov A."/>
            <person name="Andreopoulos B."/>
            <person name="Cheng J.F."/>
            <person name="Woyke T."/>
            <person name="Pelin A."/>
            <person name="Henrissat B."/>
            <person name="Reynolds N.K."/>
            <person name="Benny G.L."/>
            <person name="Smith M.E."/>
            <person name="James T.Y."/>
            <person name="Grigoriev I.V."/>
        </authorList>
    </citation>
    <scope>NUCLEOTIDE SEQUENCE [LARGE SCALE GENOMIC DNA]</scope>
    <source>
        <strain evidence="2">ATCC 52028</strain>
    </source>
</reference>